<evidence type="ECO:0000256" key="2">
    <source>
        <dbReference type="SAM" id="Coils"/>
    </source>
</evidence>
<dbReference type="PANTHER" id="PTHR31088">
    <property type="entry name" value="MEMBRANE-ASSOCIATED PROTEIN VIPP1, CHLOROPLASTIC"/>
    <property type="match status" value="1"/>
</dbReference>
<sequence length="237" mass="26617">MNIFKRLFKIGEAETNSAIDKMEDPIKMTEQGIRDMKLDLEKSLEALAQVKALAIRSKNDQDVYKNKAKEYQDKAIIILKKANSKELDATEADRLAKEALVQKEINEKQLEATKTETEKFEANVSQMQGNVEALKSNIGNWENELKTLKARVKVSNATKNLNKQMAELDSTGTVSMLERMKEKIAQEEALAEAYGDIANSSKSIDEELDKAADTTEAAADDELQKLKEQLGFNKTKK</sequence>
<dbReference type="Pfam" id="PF04012">
    <property type="entry name" value="PspA_IM30"/>
    <property type="match status" value="1"/>
</dbReference>
<name>A0A0F9V4S1_9ZZZZ</name>
<feature type="coiled-coil region" evidence="2">
    <location>
        <begin position="110"/>
        <end position="151"/>
    </location>
</feature>
<proteinExistence type="inferred from homology"/>
<organism evidence="3">
    <name type="scientific">marine sediment metagenome</name>
    <dbReference type="NCBI Taxonomy" id="412755"/>
    <lineage>
        <taxon>unclassified sequences</taxon>
        <taxon>metagenomes</taxon>
        <taxon>ecological metagenomes</taxon>
    </lineage>
</organism>
<accession>A0A0F9V4S1</accession>
<evidence type="ECO:0000313" key="3">
    <source>
        <dbReference type="EMBL" id="KKO00241.1"/>
    </source>
</evidence>
<comment type="similarity">
    <text evidence="1">Belongs to the PspA/Vipp/IM30 family.</text>
</comment>
<comment type="caution">
    <text evidence="3">The sequence shown here is derived from an EMBL/GenBank/DDBJ whole genome shotgun (WGS) entry which is preliminary data.</text>
</comment>
<dbReference type="EMBL" id="LAZR01000042">
    <property type="protein sequence ID" value="KKO00241.1"/>
    <property type="molecule type" value="Genomic_DNA"/>
</dbReference>
<evidence type="ECO:0008006" key="4">
    <source>
        <dbReference type="Google" id="ProtNLM"/>
    </source>
</evidence>
<dbReference type="AlphaFoldDB" id="A0A0F9V4S1"/>
<keyword evidence="2" id="KW-0175">Coiled coil</keyword>
<protein>
    <recommendedName>
        <fullName evidence="4">Phage shock protein A</fullName>
    </recommendedName>
</protein>
<gene>
    <name evidence="3" type="ORF">LCGC14_0130070</name>
</gene>
<evidence type="ECO:0000256" key="1">
    <source>
        <dbReference type="ARBA" id="ARBA00043985"/>
    </source>
</evidence>
<reference evidence="3" key="1">
    <citation type="journal article" date="2015" name="Nature">
        <title>Complex archaea that bridge the gap between prokaryotes and eukaryotes.</title>
        <authorList>
            <person name="Spang A."/>
            <person name="Saw J.H."/>
            <person name="Jorgensen S.L."/>
            <person name="Zaremba-Niedzwiedzka K."/>
            <person name="Martijn J."/>
            <person name="Lind A.E."/>
            <person name="van Eijk R."/>
            <person name="Schleper C."/>
            <person name="Guy L."/>
            <person name="Ettema T.J."/>
        </authorList>
    </citation>
    <scope>NUCLEOTIDE SEQUENCE</scope>
</reference>
<dbReference type="PANTHER" id="PTHR31088:SF6">
    <property type="entry name" value="PHAGE SHOCK PROTEIN A"/>
    <property type="match status" value="1"/>
</dbReference>
<dbReference type="InterPro" id="IPR007157">
    <property type="entry name" value="PspA_VIPP1"/>
</dbReference>